<dbReference type="EMBL" id="UIDG01000204">
    <property type="protein sequence ID" value="SUS06440.1"/>
    <property type="molecule type" value="Genomic_DNA"/>
</dbReference>
<proteinExistence type="predicted"/>
<name>A0A380TD89_9ZZZZ</name>
<accession>A0A380TD89</accession>
<sequence>MSDTAPQAQNAETPWYDAPWISEEKFKAWLSCLRPSDTSLAGVPLADAFKELVRSKVENSYERGYVNPEADGRWLNDRLFEIETQLAFLDFLKNGTLLAFGQSGSTEWQPPRGYWSFIEIKHIDFERCMFFPSDPARSVYGVMIAPAPDISNKKPGPQCIIKDKIITNMREYVKEHGQEALSAIKVASLPIEFGGRQTTAYEARKLVLSENSARIAFPDEPSDQ</sequence>
<protein>
    <submittedName>
        <fullName evidence="1">Uncharacterized protein</fullName>
    </submittedName>
</protein>
<evidence type="ECO:0000313" key="1">
    <source>
        <dbReference type="EMBL" id="SUS06440.1"/>
    </source>
</evidence>
<reference evidence="1" key="1">
    <citation type="submission" date="2018-07" db="EMBL/GenBank/DDBJ databases">
        <authorList>
            <person name="Quirk P.G."/>
            <person name="Krulwich T.A."/>
        </authorList>
    </citation>
    <scope>NUCLEOTIDE SEQUENCE</scope>
</reference>
<dbReference type="AlphaFoldDB" id="A0A380TD89"/>
<organism evidence="1">
    <name type="scientific">metagenome</name>
    <dbReference type="NCBI Taxonomy" id="256318"/>
    <lineage>
        <taxon>unclassified sequences</taxon>
        <taxon>metagenomes</taxon>
    </lineage>
</organism>
<gene>
    <name evidence="1" type="ORF">DF3PB_2820002</name>
</gene>